<comment type="function">
    <text evidence="17">Core subunit of the mitochondrial membrane respiratory chain NADH dehydrogenase (Complex I) which catalyzes electron transfer from NADH through the respiratory chain, using ubiquinone as an electron acceptor. Essential for the catalytic activity and assembly of complex I.</text>
</comment>
<evidence type="ECO:0000256" key="7">
    <source>
        <dbReference type="ARBA" id="ARBA00022660"/>
    </source>
</evidence>
<evidence type="ECO:0000256" key="2">
    <source>
        <dbReference type="ARBA" id="ARBA00004225"/>
    </source>
</evidence>
<comment type="subcellular location">
    <subcellularLocation>
        <location evidence="2 17">Mitochondrion membrane</location>
        <topology evidence="2 17">Multi-pass membrane protein</topology>
    </subcellularLocation>
</comment>
<dbReference type="PRINTS" id="PR01437">
    <property type="entry name" value="NUOXDRDTASE4"/>
</dbReference>
<keyword evidence="8 17" id="KW-0812">Transmembrane</keyword>
<evidence type="ECO:0000256" key="4">
    <source>
        <dbReference type="ARBA" id="ARBA00012944"/>
    </source>
</evidence>
<feature type="domain" description="NADH:quinone oxidoreductase/Mrp antiporter transmembrane" evidence="18">
    <location>
        <begin position="102"/>
        <end position="387"/>
    </location>
</feature>
<keyword evidence="12 17" id="KW-0520">NAD</keyword>
<gene>
    <name evidence="20" type="primary">ND4</name>
</gene>
<evidence type="ECO:0000256" key="15">
    <source>
        <dbReference type="ARBA" id="ARBA00023136"/>
    </source>
</evidence>
<dbReference type="Pfam" id="PF01059">
    <property type="entry name" value="Oxidored_q5_N"/>
    <property type="match status" value="1"/>
</dbReference>
<comment type="similarity">
    <text evidence="3 17">Belongs to the complex I subunit 4 family.</text>
</comment>
<evidence type="ECO:0000256" key="5">
    <source>
        <dbReference type="ARBA" id="ARBA00021006"/>
    </source>
</evidence>
<feature type="transmembrane region" description="Helical" evidence="17">
    <location>
        <begin position="417"/>
        <end position="436"/>
    </location>
</feature>
<dbReference type="GO" id="GO:0008137">
    <property type="term" value="F:NADH dehydrogenase (ubiquinone) activity"/>
    <property type="evidence" value="ECO:0007669"/>
    <property type="project" value="UniProtKB-UniRule"/>
</dbReference>
<keyword evidence="7 17" id="KW-0679">Respiratory chain</keyword>
<dbReference type="InterPro" id="IPR000260">
    <property type="entry name" value="NADH4_N"/>
</dbReference>
<organism evidence="20">
    <name type="scientific">Eochionelasmus coreana</name>
    <dbReference type="NCBI Taxonomy" id="2764602"/>
    <lineage>
        <taxon>Eukaryota</taxon>
        <taxon>Metazoa</taxon>
        <taxon>Ecdysozoa</taxon>
        <taxon>Arthropoda</taxon>
        <taxon>Crustacea</taxon>
        <taxon>Multicrustacea</taxon>
        <taxon>Cirripedia</taxon>
        <taxon>Thoracica</taxon>
        <taxon>Thoracicalcarea</taxon>
        <taxon>Balanomorpha</taxon>
        <taxon>Chthamaloidea</taxon>
        <taxon>Pachylasmatidae</taxon>
        <taxon>Eochionelasmus</taxon>
    </lineage>
</organism>
<keyword evidence="9" id="KW-1278">Translocase</keyword>
<feature type="transmembrane region" description="Helical" evidence="17">
    <location>
        <begin position="179"/>
        <end position="203"/>
    </location>
</feature>
<dbReference type="PANTHER" id="PTHR43507">
    <property type="entry name" value="NADH-UBIQUINONE OXIDOREDUCTASE CHAIN 4"/>
    <property type="match status" value="1"/>
</dbReference>
<feature type="transmembrane region" description="Helical" evidence="17">
    <location>
        <begin position="300"/>
        <end position="321"/>
    </location>
</feature>
<evidence type="ECO:0000256" key="9">
    <source>
        <dbReference type="ARBA" id="ARBA00022967"/>
    </source>
</evidence>
<dbReference type="SMR" id="A0A7G7YI65"/>
<evidence type="ECO:0000256" key="14">
    <source>
        <dbReference type="ARBA" id="ARBA00023128"/>
    </source>
</evidence>
<keyword evidence="14 17" id="KW-0496">Mitochondrion</keyword>
<protein>
    <recommendedName>
        <fullName evidence="5 17">NADH-ubiquinone oxidoreductase chain 4</fullName>
        <ecNumber evidence="4 17">7.1.1.2</ecNumber>
    </recommendedName>
</protein>
<dbReference type="Pfam" id="PF00361">
    <property type="entry name" value="Proton_antipo_M"/>
    <property type="match status" value="1"/>
</dbReference>
<evidence type="ECO:0000256" key="16">
    <source>
        <dbReference type="ARBA" id="ARBA00049551"/>
    </source>
</evidence>
<feature type="transmembrane region" description="Helical" evidence="17">
    <location>
        <begin position="215"/>
        <end position="235"/>
    </location>
</feature>
<feature type="transmembrane region" description="Helical" evidence="17">
    <location>
        <begin position="106"/>
        <end position="128"/>
    </location>
</feature>
<dbReference type="PANTHER" id="PTHR43507:SF20">
    <property type="entry name" value="NADH-UBIQUINONE OXIDOREDUCTASE CHAIN 4"/>
    <property type="match status" value="1"/>
</dbReference>
<dbReference type="EMBL" id="MT491209">
    <property type="protein sequence ID" value="QNH94185.1"/>
    <property type="molecule type" value="Genomic_DNA"/>
</dbReference>
<feature type="transmembrane region" description="Helical" evidence="17">
    <location>
        <begin position="272"/>
        <end position="294"/>
    </location>
</feature>
<proteinExistence type="inferred from homology"/>
<dbReference type="InterPro" id="IPR003918">
    <property type="entry name" value="NADH_UbQ_OxRdtase"/>
</dbReference>
<keyword evidence="10 17" id="KW-0249">Electron transport</keyword>
<evidence type="ECO:0000256" key="8">
    <source>
        <dbReference type="ARBA" id="ARBA00022692"/>
    </source>
</evidence>
<dbReference type="EC" id="7.1.1.2" evidence="4 17"/>
<evidence type="ECO:0000313" key="20">
    <source>
        <dbReference type="EMBL" id="QNH94185.1"/>
    </source>
</evidence>
<evidence type="ECO:0000256" key="13">
    <source>
        <dbReference type="ARBA" id="ARBA00023075"/>
    </source>
</evidence>
<dbReference type="AlphaFoldDB" id="A0A7G7YI65"/>
<comment type="catalytic activity">
    <reaction evidence="16 17">
        <text>a ubiquinone + NADH + 5 H(+)(in) = a ubiquinol + NAD(+) + 4 H(+)(out)</text>
        <dbReference type="Rhea" id="RHEA:29091"/>
        <dbReference type="Rhea" id="RHEA-COMP:9565"/>
        <dbReference type="Rhea" id="RHEA-COMP:9566"/>
        <dbReference type="ChEBI" id="CHEBI:15378"/>
        <dbReference type="ChEBI" id="CHEBI:16389"/>
        <dbReference type="ChEBI" id="CHEBI:17976"/>
        <dbReference type="ChEBI" id="CHEBI:57540"/>
        <dbReference type="ChEBI" id="CHEBI:57945"/>
        <dbReference type="EC" id="7.1.1.2"/>
    </reaction>
</comment>
<evidence type="ECO:0000256" key="10">
    <source>
        <dbReference type="ARBA" id="ARBA00022982"/>
    </source>
</evidence>
<keyword evidence="15 17" id="KW-0472">Membrane</keyword>
<keyword evidence="13 17" id="KW-0830">Ubiquinone</keyword>
<geneLocation type="mitochondrion" evidence="20"/>
<feature type="transmembrane region" description="Helical" evidence="17">
    <location>
        <begin position="47"/>
        <end position="69"/>
    </location>
</feature>
<feature type="transmembrane region" description="Helical" evidence="17">
    <location>
        <begin position="375"/>
        <end position="396"/>
    </location>
</feature>
<evidence type="ECO:0000259" key="18">
    <source>
        <dbReference type="Pfam" id="PF00361"/>
    </source>
</evidence>
<name>A0A7G7YI65_9CRUS</name>
<dbReference type="GO" id="GO:0015990">
    <property type="term" value="P:electron transport coupled proton transport"/>
    <property type="evidence" value="ECO:0007669"/>
    <property type="project" value="TreeGrafter"/>
</dbReference>
<dbReference type="GO" id="GO:0048039">
    <property type="term" value="F:ubiquinone binding"/>
    <property type="evidence" value="ECO:0007669"/>
    <property type="project" value="TreeGrafter"/>
</dbReference>
<feature type="transmembrane region" description="Helical" evidence="17">
    <location>
        <begin position="140"/>
        <end position="167"/>
    </location>
</feature>
<feature type="transmembrane region" description="Helical" evidence="17">
    <location>
        <begin position="342"/>
        <end position="363"/>
    </location>
</feature>
<dbReference type="InterPro" id="IPR001750">
    <property type="entry name" value="ND/Mrp_TM"/>
</dbReference>
<feature type="domain" description="NADH:ubiquinone oxidoreductase chain 4 N-terminal" evidence="19">
    <location>
        <begin position="1"/>
        <end position="99"/>
    </location>
</feature>
<evidence type="ECO:0000256" key="12">
    <source>
        <dbReference type="ARBA" id="ARBA00023027"/>
    </source>
</evidence>
<reference evidence="20" key="1">
    <citation type="submission" date="2020-05" db="EMBL/GenBank/DDBJ databases">
        <title>The complete mitochondrial genome of hydrothermal vent barnacle Eochionelasmus coreana (Cirripedia: Thoracia) from the Indian Ocean.</title>
        <authorList>
            <person name="Lee W.-K."/>
            <person name="Chan B.K.K."/>
            <person name="Ju S.-J."/>
            <person name="Kim D.-S."/>
            <person name="Kim S.-J."/>
        </authorList>
    </citation>
    <scope>NUCLEOTIDE SEQUENCE</scope>
</reference>
<dbReference type="GO" id="GO:0042773">
    <property type="term" value="P:ATP synthesis coupled electron transport"/>
    <property type="evidence" value="ECO:0007669"/>
    <property type="project" value="InterPro"/>
</dbReference>
<evidence type="ECO:0000256" key="11">
    <source>
        <dbReference type="ARBA" id="ARBA00022989"/>
    </source>
</evidence>
<feature type="transmembrane region" description="Helical" evidence="17">
    <location>
        <begin position="81"/>
        <end position="100"/>
    </location>
</feature>
<feature type="transmembrane region" description="Helical" evidence="17">
    <location>
        <begin position="12"/>
        <end position="35"/>
    </location>
</feature>
<keyword evidence="11 17" id="KW-1133">Transmembrane helix</keyword>
<comment type="function">
    <text evidence="1">Core subunit of the mitochondrial membrane respiratory chain NADH dehydrogenase (Complex I) that is believed to belong to the minimal assembly required for catalysis. Complex I functions in the transfer of electrons from NADH to the respiratory chain. The immediate electron acceptor for the enzyme is believed to be ubiquinone.</text>
</comment>
<evidence type="ECO:0000256" key="1">
    <source>
        <dbReference type="ARBA" id="ARBA00003257"/>
    </source>
</evidence>
<evidence type="ECO:0000256" key="3">
    <source>
        <dbReference type="ARBA" id="ARBA00009025"/>
    </source>
</evidence>
<evidence type="ECO:0000256" key="6">
    <source>
        <dbReference type="ARBA" id="ARBA00022448"/>
    </source>
</evidence>
<evidence type="ECO:0000259" key="19">
    <source>
        <dbReference type="Pfam" id="PF01059"/>
    </source>
</evidence>
<dbReference type="GO" id="GO:0031966">
    <property type="term" value="C:mitochondrial membrane"/>
    <property type="evidence" value="ECO:0007669"/>
    <property type="project" value="UniProtKB-SubCell"/>
</dbReference>
<dbReference type="GO" id="GO:0003954">
    <property type="term" value="F:NADH dehydrogenase activity"/>
    <property type="evidence" value="ECO:0007669"/>
    <property type="project" value="TreeGrafter"/>
</dbReference>
<feature type="transmembrane region" description="Helical" evidence="17">
    <location>
        <begin position="241"/>
        <end position="260"/>
    </location>
</feature>
<keyword evidence="6 17" id="KW-0813">Transport</keyword>
<evidence type="ECO:0000256" key="17">
    <source>
        <dbReference type="RuleBase" id="RU003297"/>
    </source>
</evidence>
<accession>A0A7G7YI65</accession>
<sequence>MLKFLILMFGMLLMSLGGEFMFFFPYMIVLSLGWLSLYNVSVFSVSYFGLDTLSWFLILLTYWIVMLMFISGQVYKIGGYFYKEFSLVLMLMMVFLFLTFSSLDLLSFYVFFEGSLIPIYLLIVGWGYQPERLQAGLYLLLYTIFASLPLLISIFYIGFIMGGYSFIFLGSLTSMPSWVGVWFFFSVFAFLVKLPVFYVHLWLPKAHVEAPVSGSMMLAGVLLKLGCYGMMRVMMLFSGSVAYLSSVLVSLGLLGGLVVSFTCLRQVDLKSLIAYSSVSHMGLALGGLGSWGLWGYSSCLYTCLAHGLCSSGLFFLSGVVYERSGSRSMVISKGLLEIMPSMSFWWFLFCVGNMAAPVVLNLVGELGLLGSILSFSFYSLVFLMLFSFMGACYSLYLYSGLQHGKYFSGIRSLPDGVVREFNIMFLHFFPLFFLILEVDMMSYYSSMDVAGF</sequence>